<evidence type="ECO:0008006" key="7">
    <source>
        <dbReference type="Google" id="ProtNLM"/>
    </source>
</evidence>
<feature type="domain" description="Glutaminase A N-terminal" evidence="4">
    <location>
        <begin position="138"/>
        <end position="409"/>
    </location>
</feature>
<sequence>MHVQHACLTPGPELRRAHRARAFLLTSSTRHPPQASAMLLRALTALALCACTASAQPDEADFTPIVVPLAVRGPYLGAYLTGREDKTLVSMDPHYWTTLPLGWKGLLRVDGSTWNWMGNLTEWPAARNASIRHTAAETGFTLTDDPPTVALHASFLSPVTPADLFRQSLPFSYLHLTAESLDGQPHDVDVYSEVNGLWLADEEHEELEWTVHEPASRSGQDFVGLRARLRHQRPFEEAFHNDLWSNEWISTDRILQGDLWYAAHVEPGSTVRTTFAAGDDAVTTRRLFAETGSLHSTVNETSPRPTRTRDARNASRVLDEPVFALAHSFGRISPASPPEARSALLAIGHVRDPLVQYMTGTPEVETVVPLRPLWASTFRDAAHLLGWFLSDYPTAKRLSDDFNAKLYADARAVESQEYAHIVAISTRQIFMALEAVWDESVEGRRAEEGLAAWSPLTGEPVPAMVMLKEISSNGNCQTVDVIAPFLPFLLYASPTLLPLLLEPIHRYMATGQYVPVPPAHDLGDHYPNATGHNDFLYPGLPIEEAGNALCLQLAGMRVADPSSTPLSAHERVKHWVNKASSWVGKKGQRRVGWEADVVAGRDHRREGARMARDQARERYALLKKWADYLEEESLYPGDQRTTDDFFGSAPNQTSLVVKGIMGLRAMSEIAADLGETADQAYYLDVSNRFRDTFLEMTISRDKTHLLGTYNNQSSWVTHYNLYFDKLLGTDVFPESVYRMLDAFYPTVAEPYGPPLDSRFPTRAKTDWLAWASALFPPSSPSRALFVQALSRYFRQDRNAVFGDSITPQDGWSVGFLSRPVAGGHYALLGRAVMDQARADAERAARAREGRGMFALAGLVGLVVAALVGWRGARRCVRRRKGYVELGRPRAGSRAARGSADGVWLAESPRSVFELAELEDEEEDGEDEGGEDAWAKRGGSVGGAGTGQDKRRD</sequence>
<comment type="caution">
    <text evidence="5">The sequence shown here is derived from an EMBL/GenBank/DDBJ whole genome shotgun (WGS) entry which is preliminary data.</text>
</comment>
<dbReference type="OrthoDB" id="3918848at2759"/>
<accession>A0A5C5FS55</accession>
<evidence type="ECO:0000256" key="2">
    <source>
        <dbReference type="SAM" id="Phobius"/>
    </source>
</evidence>
<feature type="domain" description="Glutaminase A central" evidence="3">
    <location>
        <begin position="415"/>
        <end position="563"/>
    </location>
</feature>
<organism evidence="5 6">
    <name type="scientific">Rhodotorula diobovata</name>
    <dbReference type="NCBI Taxonomy" id="5288"/>
    <lineage>
        <taxon>Eukaryota</taxon>
        <taxon>Fungi</taxon>
        <taxon>Dikarya</taxon>
        <taxon>Basidiomycota</taxon>
        <taxon>Pucciniomycotina</taxon>
        <taxon>Microbotryomycetes</taxon>
        <taxon>Sporidiobolales</taxon>
        <taxon>Sporidiobolaceae</taxon>
        <taxon>Rhodotorula</taxon>
    </lineage>
</organism>
<dbReference type="GO" id="GO:0005975">
    <property type="term" value="P:carbohydrate metabolic process"/>
    <property type="evidence" value="ECO:0007669"/>
    <property type="project" value="InterPro"/>
</dbReference>
<keyword evidence="6" id="KW-1185">Reference proteome</keyword>
<name>A0A5C5FS55_9BASI</name>
<feature type="transmembrane region" description="Helical" evidence="2">
    <location>
        <begin position="851"/>
        <end position="869"/>
    </location>
</feature>
<reference evidence="5 6" key="1">
    <citation type="submission" date="2019-03" db="EMBL/GenBank/DDBJ databases">
        <title>Rhodosporidium diobovatum UCD-FST 08-225 genome sequencing, assembly, and annotation.</title>
        <authorList>
            <person name="Fakankun I.U."/>
            <person name="Fristensky B."/>
            <person name="Levin D.B."/>
        </authorList>
    </citation>
    <scope>NUCLEOTIDE SEQUENCE [LARGE SCALE GENOMIC DNA]</scope>
    <source>
        <strain evidence="5 6">UCD-FST 08-225</strain>
    </source>
</reference>
<keyword evidence="2" id="KW-1133">Transmembrane helix</keyword>
<dbReference type="Proteomes" id="UP000311382">
    <property type="component" value="Unassembled WGS sequence"/>
</dbReference>
<feature type="domain" description="Glutaminase A central" evidence="3">
    <location>
        <begin position="613"/>
        <end position="828"/>
    </location>
</feature>
<evidence type="ECO:0000259" key="4">
    <source>
        <dbReference type="Pfam" id="PF17168"/>
    </source>
</evidence>
<dbReference type="EMBL" id="SOZI01000087">
    <property type="protein sequence ID" value="TNY19707.1"/>
    <property type="molecule type" value="Genomic_DNA"/>
</dbReference>
<dbReference type="InterPro" id="IPR033433">
    <property type="entry name" value="GtaA_N"/>
</dbReference>
<evidence type="ECO:0000259" key="3">
    <source>
        <dbReference type="Pfam" id="PF16335"/>
    </source>
</evidence>
<evidence type="ECO:0000313" key="6">
    <source>
        <dbReference type="Proteomes" id="UP000311382"/>
    </source>
</evidence>
<feature type="compositionally biased region" description="Acidic residues" evidence="1">
    <location>
        <begin position="916"/>
        <end position="930"/>
    </location>
</feature>
<protein>
    <recommendedName>
        <fullName evidence="7">Glutaminase A</fullName>
    </recommendedName>
</protein>
<dbReference type="PANTHER" id="PTHR31987">
    <property type="entry name" value="GLUTAMINASE A-RELATED"/>
    <property type="match status" value="1"/>
</dbReference>
<dbReference type="PANTHER" id="PTHR31987:SF1">
    <property type="entry name" value="GLUTAMINASE A"/>
    <property type="match status" value="1"/>
</dbReference>
<dbReference type="AlphaFoldDB" id="A0A5C5FS55"/>
<dbReference type="SUPFAM" id="SSF48208">
    <property type="entry name" value="Six-hairpin glycosidases"/>
    <property type="match status" value="1"/>
</dbReference>
<feature type="region of interest" description="Disordered" evidence="1">
    <location>
        <begin position="916"/>
        <end position="952"/>
    </location>
</feature>
<dbReference type="InterPro" id="IPR008928">
    <property type="entry name" value="6-hairpin_glycosidase_sf"/>
</dbReference>
<evidence type="ECO:0000313" key="5">
    <source>
        <dbReference type="EMBL" id="TNY19707.1"/>
    </source>
</evidence>
<evidence type="ECO:0000256" key="1">
    <source>
        <dbReference type="SAM" id="MobiDB-lite"/>
    </source>
</evidence>
<proteinExistence type="predicted"/>
<keyword evidence="2" id="KW-0472">Membrane</keyword>
<dbReference type="Pfam" id="PF17168">
    <property type="entry name" value="DUF5127"/>
    <property type="match status" value="1"/>
</dbReference>
<gene>
    <name evidence="5" type="ORF">DMC30DRAFT_290354</name>
</gene>
<keyword evidence="2" id="KW-0812">Transmembrane</keyword>
<dbReference type="InterPro" id="IPR052743">
    <property type="entry name" value="Glutaminase_GtaA"/>
</dbReference>
<dbReference type="Pfam" id="PF16335">
    <property type="entry name" value="GtaA_6_Hairpin"/>
    <property type="match status" value="2"/>
</dbReference>
<dbReference type="InterPro" id="IPR032514">
    <property type="entry name" value="GtaA_central"/>
</dbReference>